<dbReference type="GO" id="GO:0000747">
    <property type="term" value="P:conjugation with cellular fusion"/>
    <property type="evidence" value="ECO:0007669"/>
    <property type="project" value="TreeGrafter"/>
</dbReference>
<dbReference type="GO" id="GO:0005802">
    <property type="term" value="C:trans-Golgi network"/>
    <property type="evidence" value="ECO:0007669"/>
    <property type="project" value="TreeGrafter"/>
</dbReference>
<dbReference type="STRING" id="1280837.A0A316VAY7"/>
<keyword evidence="5" id="KW-1185">Reference proteome</keyword>
<dbReference type="Pfam" id="PF16893">
    <property type="entry name" value="fn3_2"/>
    <property type="match status" value="1"/>
</dbReference>
<dbReference type="GO" id="GO:0006893">
    <property type="term" value="P:Golgi to plasma membrane transport"/>
    <property type="evidence" value="ECO:0007669"/>
    <property type="project" value="TreeGrafter"/>
</dbReference>
<dbReference type="PANTHER" id="PTHR47351:SF1">
    <property type="entry name" value="CHITIN BIOSYNTHESIS PROTEIN CHS5"/>
    <property type="match status" value="1"/>
</dbReference>
<dbReference type="PANTHER" id="PTHR47351">
    <property type="entry name" value="CHITIN BIOSYNTHESIS PROTEIN CHS5"/>
    <property type="match status" value="1"/>
</dbReference>
<dbReference type="PROSITE" id="PS50853">
    <property type="entry name" value="FN3"/>
    <property type="match status" value="1"/>
</dbReference>
<protein>
    <recommendedName>
        <fullName evidence="6">BRCT domain-containing protein</fullName>
    </recommendedName>
</protein>
<dbReference type="InterPro" id="IPR031673">
    <property type="entry name" value="Chs5_N"/>
</dbReference>
<dbReference type="GO" id="GO:0046983">
    <property type="term" value="F:protein dimerization activity"/>
    <property type="evidence" value="ECO:0007669"/>
    <property type="project" value="InterPro"/>
</dbReference>
<dbReference type="Pfam" id="PF00533">
    <property type="entry name" value="BRCT"/>
    <property type="match status" value="1"/>
</dbReference>
<dbReference type="GeneID" id="37017647"/>
<proteinExistence type="predicted"/>
<dbReference type="SUPFAM" id="SSF52113">
    <property type="entry name" value="BRCT domain"/>
    <property type="match status" value="1"/>
</dbReference>
<evidence type="ECO:0000313" key="5">
    <source>
        <dbReference type="Proteomes" id="UP000245771"/>
    </source>
</evidence>
<evidence type="ECO:0000256" key="1">
    <source>
        <dbReference type="SAM" id="MobiDB-lite"/>
    </source>
</evidence>
<dbReference type="InParanoid" id="A0A316VAY7"/>
<dbReference type="Gene3D" id="3.40.50.10190">
    <property type="entry name" value="BRCT domain"/>
    <property type="match status" value="1"/>
</dbReference>
<feature type="compositionally biased region" description="Pro residues" evidence="1">
    <location>
        <begin position="353"/>
        <end position="363"/>
    </location>
</feature>
<evidence type="ECO:0000259" key="3">
    <source>
        <dbReference type="PROSITE" id="PS50853"/>
    </source>
</evidence>
<accession>A0A316VAY7</accession>
<dbReference type="SUPFAM" id="SSF49265">
    <property type="entry name" value="Fibronectin type III"/>
    <property type="match status" value="1"/>
</dbReference>
<evidence type="ECO:0008006" key="6">
    <source>
        <dbReference type="Google" id="ProtNLM"/>
    </source>
</evidence>
<dbReference type="CDD" id="cd13945">
    <property type="entry name" value="Chs5_N"/>
    <property type="match status" value="1"/>
</dbReference>
<dbReference type="EMBL" id="KZ819603">
    <property type="protein sequence ID" value="PWN34787.1"/>
    <property type="molecule type" value="Genomic_DNA"/>
</dbReference>
<reference evidence="4 5" key="1">
    <citation type="journal article" date="2018" name="Mol. Biol. Evol.">
        <title>Broad Genomic Sampling Reveals a Smut Pathogenic Ancestry of the Fungal Clade Ustilaginomycotina.</title>
        <authorList>
            <person name="Kijpornyongpan T."/>
            <person name="Mondo S.J."/>
            <person name="Barry K."/>
            <person name="Sandor L."/>
            <person name="Lee J."/>
            <person name="Lipzen A."/>
            <person name="Pangilinan J."/>
            <person name="LaButti K."/>
            <person name="Hainaut M."/>
            <person name="Henrissat B."/>
            <person name="Grigoriev I.V."/>
            <person name="Spatafora J.W."/>
            <person name="Aime M.C."/>
        </authorList>
    </citation>
    <scope>NUCLEOTIDE SEQUENCE [LARGE SCALE GENOMIC DNA]</scope>
    <source>
        <strain evidence="4 5">MCA 3882</strain>
    </source>
</reference>
<feature type="region of interest" description="Disordered" evidence="1">
    <location>
        <begin position="315"/>
        <end position="363"/>
    </location>
</feature>
<dbReference type="Pfam" id="PF16892">
    <property type="entry name" value="CHS5_N"/>
    <property type="match status" value="1"/>
</dbReference>
<dbReference type="OrthoDB" id="245697at2759"/>
<dbReference type="InterPro" id="IPR052827">
    <property type="entry name" value="CHS_Export/Cell_Fusion_Reg"/>
</dbReference>
<dbReference type="Gene3D" id="6.20.120.50">
    <property type="match status" value="1"/>
</dbReference>
<dbReference type="GO" id="GO:0034044">
    <property type="term" value="C:exomer complex"/>
    <property type="evidence" value="ECO:0007669"/>
    <property type="project" value="TreeGrafter"/>
</dbReference>
<gene>
    <name evidence="4" type="ORF">FA14DRAFT_109133</name>
</gene>
<dbReference type="Proteomes" id="UP000245771">
    <property type="component" value="Unassembled WGS sequence"/>
</dbReference>
<sequence>MASHYVNKIAPTNLHSPFGMSNQASVDQYFTFTVGKLDAGMAILIGDRASQIEFPSLLLPSECTTGSVVRISVARNQKEEQRKKQEFDDLQENVLEMFGMRGPVTPSLQLRAVTQTSITLEWDKLDIATAKLLSLDIFRNNERLAAIPNPLHNTSTKLSGLEVNKPYSFHLVMRTTAGTYTSNVIKTKTHDMNDTSGISVCFGFMDGSHINQDGDYVDGELEAGAKELLQQLGAKWSDKIQIDTTHYVCTHPRGRAAPGIGEGHPAGQMRGAMFSKAAQLSIPIVLPHWIYACAESKKLVPISQYYMDKEPPNAAQLRKSIGRKSIPSTPNDIAVGPRDESVPPTPATKDDNVPPPPPQKEEE</sequence>
<feature type="domain" description="Fibronectin type-III" evidence="3">
    <location>
        <begin position="102"/>
        <end position="195"/>
    </location>
</feature>
<dbReference type="InterPro" id="IPR036420">
    <property type="entry name" value="BRCT_dom_sf"/>
</dbReference>
<dbReference type="PROSITE" id="PS50172">
    <property type="entry name" value="BRCT"/>
    <property type="match status" value="1"/>
</dbReference>
<evidence type="ECO:0000259" key="2">
    <source>
        <dbReference type="PROSITE" id="PS50172"/>
    </source>
</evidence>
<dbReference type="InterPro" id="IPR001357">
    <property type="entry name" value="BRCT_dom"/>
</dbReference>
<dbReference type="RefSeq" id="XP_025355089.1">
    <property type="nucleotide sequence ID" value="XM_025495866.1"/>
</dbReference>
<dbReference type="AlphaFoldDB" id="A0A316VAY7"/>
<dbReference type="InterPro" id="IPR031669">
    <property type="entry name" value="Fn3_2"/>
</dbReference>
<evidence type="ECO:0000313" key="4">
    <source>
        <dbReference type="EMBL" id="PWN34787.1"/>
    </source>
</evidence>
<dbReference type="InterPro" id="IPR003961">
    <property type="entry name" value="FN3_dom"/>
</dbReference>
<dbReference type="InterPro" id="IPR013783">
    <property type="entry name" value="Ig-like_fold"/>
</dbReference>
<feature type="domain" description="BRCT" evidence="2">
    <location>
        <begin position="226"/>
        <end position="307"/>
    </location>
</feature>
<dbReference type="Gene3D" id="2.60.40.10">
    <property type="entry name" value="Immunoglobulins"/>
    <property type="match status" value="1"/>
</dbReference>
<dbReference type="CDD" id="cd00063">
    <property type="entry name" value="FN3"/>
    <property type="match status" value="1"/>
</dbReference>
<feature type="non-terminal residue" evidence="4">
    <location>
        <position position="363"/>
    </location>
</feature>
<dbReference type="InterPro" id="IPR036116">
    <property type="entry name" value="FN3_sf"/>
</dbReference>
<organism evidence="4 5">
    <name type="scientific">Meira miltonrushii</name>
    <dbReference type="NCBI Taxonomy" id="1280837"/>
    <lineage>
        <taxon>Eukaryota</taxon>
        <taxon>Fungi</taxon>
        <taxon>Dikarya</taxon>
        <taxon>Basidiomycota</taxon>
        <taxon>Ustilaginomycotina</taxon>
        <taxon>Exobasidiomycetes</taxon>
        <taxon>Exobasidiales</taxon>
        <taxon>Brachybasidiaceae</taxon>
        <taxon>Meira</taxon>
    </lineage>
</organism>
<name>A0A316VAY7_9BASI</name>